<dbReference type="Proteomes" id="UP000666915">
    <property type="component" value="Unassembled WGS sequence"/>
</dbReference>
<evidence type="ECO:0000313" key="1">
    <source>
        <dbReference type="EMBL" id="MBO2445418.1"/>
    </source>
</evidence>
<gene>
    <name evidence="1" type="ORF">J4557_48815</name>
</gene>
<dbReference type="RefSeq" id="WP_208274770.1">
    <property type="nucleotide sequence ID" value="NZ_BAAAGM010000134.1"/>
</dbReference>
<organism evidence="1 2">
    <name type="scientific">Actinomadura nitritigenes</name>
    <dbReference type="NCBI Taxonomy" id="134602"/>
    <lineage>
        <taxon>Bacteria</taxon>
        <taxon>Bacillati</taxon>
        <taxon>Actinomycetota</taxon>
        <taxon>Actinomycetes</taxon>
        <taxon>Streptosporangiales</taxon>
        <taxon>Thermomonosporaceae</taxon>
        <taxon>Actinomadura</taxon>
    </lineage>
</organism>
<dbReference type="EMBL" id="JAGEOK010000084">
    <property type="protein sequence ID" value="MBO2445418.1"/>
    <property type="molecule type" value="Genomic_DNA"/>
</dbReference>
<accession>A0ABS3RIH7</accession>
<protein>
    <submittedName>
        <fullName evidence="1">Uncharacterized protein</fullName>
    </submittedName>
</protein>
<evidence type="ECO:0000313" key="2">
    <source>
        <dbReference type="Proteomes" id="UP000666915"/>
    </source>
</evidence>
<name>A0ABS3RIH7_9ACTN</name>
<keyword evidence="2" id="KW-1185">Reference proteome</keyword>
<proteinExistence type="predicted"/>
<reference evidence="1 2" key="1">
    <citation type="submission" date="2021-03" db="EMBL/GenBank/DDBJ databases">
        <authorList>
            <person name="Kanchanasin P."/>
            <person name="Saeng-In P."/>
            <person name="Phongsopitanun W."/>
            <person name="Yuki M."/>
            <person name="Kudo T."/>
            <person name="Ohkuma M."/>
            <person name="Tanasupawat S."/>
        </authorList>
    </citation>
    <scope>NUCLEOTIDE SEQUENCE [LARGE SCALE GENOMIC DNA]</scope>
    <source>
        <strain evidence="1 2">L46</strain>
    </source>
</reference>
<comment type="caution">
    <text evidence="1">The sequence shown here is derived from an EMBL/GenBank/DDBJ whole genome shotgun (WGS) entry which is preliminary data.</text>
</comment>
<sequence>MHERRDHVGDGLALAGARRAIHDERPPVERRRDALARILDWARAFTGPGLLDLASWRDTPLPLDVTAIAEMIGAYIAAGGPESAAAERGGLPAEVWAGGWHRVWICEWYLRQRVHWMPDPEADEAIQRVVRRHLTEAEQCLT</sequence>